<dbReference type="AlphaFoldDB" id="A0AAJ6BH12"/>
<name>A0AAJ6BH12_9BACT</name>
<reference evidence="1" key="1">
    <citation type="submission" date="2023-03" db="EMBL/GenBank/DDBJ databases">
        <title>Andean soil-derived lignocellulolytic bacterial consortium as a source of novel taxa and putative plastic-active enzymes.</title>
        <authorList>
            <person name="Diaz-Garcia L."/>
            <person name="Chuvochina M."/>
            <person name="Feuerriegel G."/>
            <person name="Bunk B."/>
            <person name="Sproer C."/>
            <person name="Streit W.R."/>
            <person name="Rodriguez L.M."/>
            <person name="Overmann J."/>
            <person name="Jimenez D.J."/>
        </authorList>
    </citation>
    <scope>NUCLEOTIDE SEQUENCE</scope>
    <source>
        <strain evidence="1">MAG 7</strain>
    </source>
</reference>
<evidence type="ECO:0000313" key="1">
    <source>
        <dbReference type="EMBL" id="WEK35434.1"/>
    </source>
</evidence>
<organism evidence="1 2">
    <name type="scientific">Candidatus Pseudobacter hemicellulosilyticus</name>
    <dbReference type="NCBI Taxonomy" id="3121375"/>
    <lineage>
        <taxon>Bacteria</taxon>
        <taxon>Pseudomonadati</taxon>
        <taxon>Bacteroidota</taxon>
        <taxon>Chitinophagia</taxon>
        <taxon>Chitinophagales</taxon>
        <taxon>Chitinophagaceae</taxon>
        <taxon>Pseudobacter</taxon>
    </lineage>
</organism>
<evidence type="ECO:0000313" key="2">
    <source>
        <dbReference type="Proteomes" id="UP001220610"/>
    </source>
</evidence>
<proteinExistence type="predicted"/>
<protein>
    <submittedName>
        <fullName evidence="1">Uncharacterized protein</fullName>
    </submittedName>
</protein>
<dbReference type="EMBL" id="CP119311">
    <property type="protein sequence ID" value="WEK35434.1"/>
    <property type="molecule type" value="Genomic_DNA"/>
</dbReference>
<accession>A0AAJ6BH12</accession>
<gene>
    <name evidence="1" type="ORF">P0Y53_23325</name>
</gene>
<dbReference type="Proteomes" id="UP001220610">
    <property type="component" value="Chromosome"/>
</dbReference>
<sequence length="103" mass="11864">MAPKKLLVTSLIRDDLTNAKLLFNLHQMGLNTSDYYLQLSDAILHLMGFKNDNYADEVYQEYRHLSEIVLHQELSSFNKSLNATADKLYNHLSQKSPNKKSCC</sequence>